<name>A0ABD3BQM7_9LAMI</name>
<comment type="subcellular location">
    <subcellularLocation>
        <location evidence="9">Endomembrane system</location>
        <topology evidence="9">Single-pass type I membrane protein</topology>
    </subcellularLocation>
</comment>
<evidence type="ECO:0000256" key="3">
    <source>
        <dbReference type="ARBA" id="ARBA00022692"/>
    </source>
</evidence>
<dbReference type="InterPro" id="IPR032675">
    <property type="entry name" value="LRR_dom_sf"/>
</dbReference>
<organism evidence="14 15">
    <name type="scientific">Castilleja foliolosa</name>
    <dbReference type="NCBI Taxonomy" id="1961234"/>
    <lineage>
        <taxon>Eukaryota</taxon>
        <taxon>Viridiplantae</taxon>
        <taxon>Streptophyta</taxon>
        <taxon>Embryophyta</taxon>
        <taxon>Tracheophyta</taxon>
        <taxon>Spermatophyta</taxon>
        <taxon>Magnoliopsida</taxon>
        <taxon>eudicotyledons</taxon>
        <taxon>Gunneridae</taxon>
        <taxon>Pentapetalae</taxon>
        <taxon>asterids</taxon>
        <taxon>lamiids</taxon>
        <taxon>Lamiales</taxon>
        <taxon>Orobanchaceae</taxon>
        <taxon>Pedicularideae</taxon>
        <taxon>Castillejinae</taxon>
        <taxon>Castilleja</taxon>
    </lineage>
</organism>
<evidence type="ECO:0000259" key="13">
    <source>
        <dbReference type="PROSITE" id="PS50011"/>
    </source>
</evidence>
<evidence type="ECO:0000313" key="15">
    <source>
        <dbReference type="Proteomes" id="UP001632038"/>
    </source>
</evidence>
<dbReference type="PROSITE" id="PS50011">
    <property type="entry name" value="PROTEIN_KINASE_DOM"/>
    <property type="match status" value="1"/>
</dbReference>
<dbReference type="FunFam" id="3.30.200.20:FF:000489">
    <property type="entry name" value="Inactive receptor-like serine/threonine-protein kinase"/>
    <property type="match status" value="1"/>
</dbReference>
<protein>
    <recommendedName>
        <fullName evidence="13">Protein kinase domain-containing protein</fullName>
    </recommendedName>
</protein>
<dbReference type="InterPro" id="IPR001245">
    <property type="entry name" value="Ser-Thr/Tyr_kinase_cat_dom"/>
</dbReference>
<proteinExistence type="inferred from homology"/>
<dbReference type="InterPro" id="IPR001611">
    <property type="entry name" value="Leu-rich_rpt"/>
</dbReference>
<keyword evidence="4 12" id="KW-0732">Signal</keyword>
<comment type="similarity">
    <text evidence="1">Belongs to the RLP family.</text>
</comment>
<evidence type="ECO:0000256" key="10">
    <source>
        <dbReference type="SAM" id="MobiDB-lite"/>
    </source>
</evidence>
<keyword evidence="5" id="KW-0677">Repeat</keyword>
<accession>A0ABD3BQM7</accession>
<keyword evidence="8" id="KW-0325">Glycoprotein</keyword>
<dbReference type="Gene3D" id="3.80.10.10">
    <property type="entry name" value="Ribonuclease Inhibitor"/>
    <property type="match status" value="2"/>
</dbReference>
<dbReference type="Proteomes" id="UP001632038">
    <property type="component" value="Unassembled WGS sequence"/>
</dbReference>
<evidence type="ECO:0000256" key="6">
    <source>
        <dbReference type="ARBA" id="ARBA00022989"/>
    </source>
</evidence>
<keyword evidence="2" id="KW-0433">Leucine-rich repeat</keyword>
<evidence type="ECO:0000256" key="1">
    <source>
        <dbReference type="ARBA" id="ARBA00009592"/>
    </source>
</evidence>
<dbReference type="AlphaFoldDB" id="A0ABD3BQM7"/>
<dbReference type="InterPro" id="IPR000719">
    <property type="entry name" value="Prot_kinase_dom"/>
</dbReference>
<evidence type="ECO:0000256" key="12">
    <source>
        <dbReference type="SAM" id="SignalP"/>
    </source>
</evidence>
<comment type="caution">
    <text evidence="14">The sequence shown here is derived from an EMBL/GenBank/DDBJ whole genome shotgun (WGS) entry which is preliminary data.</text>
</comment>
<evidence type="ECO:0000256" key="7">
    <source>
        <dbReference type="ARBA" id="ARBA00023136"/>
    </source>
</evidence>
<dbReference type="Gene3D" id="3.30.200.20">
    <property type="entry name" value="Phosphorylase Kinase, domain 1"/>
    <property type="match status" value="1"/>
</dbReference>
<dbReference type="GO" id="GO:0012505">
    <property type="term" value="C:endomembrane system"/>
    <property type="evidence" value="ECO:0007669"/>
    <property type="project" value="UniProtKB-SubCell"/>
</dbReference>
<evidence type="ECO:0000256" key="8">
    <source>
        <dbReference type="ARBA" id="ARBA00023180"/>
    </source>
</evidence>
<keyword evidence="3 11" id="KW-0812">Transmembrane</keyword>
<reference evidence="15" key="1">
    <citation type="journal article" date="2024" name="IScience">
        <title>Strigolactones Initiate the Formation of Haustorium-like Structures in Castilleja.</title>
        <authorList>
            <person name="Buerger M."/>
            <person name="Peterson D."/>
            <person name="Chory J."/>
        </authorList>
    </citation>
    <scope>NUCLEOTIDE SEQUENCE [LARGE SCALE GENOMIC DNA]</scope>
</reference>
<dbReference type="SUPFAM" id="SSF52058">
    <property type="entry name" value="L domain-like"/>
    <property type="match status" value="1"/>
</dbReference>
<gene>
    <name evidence="14" type="ORF">CASFOL_036871</name>
</gene>
<keyword evidence="15" id="KW-1185">Reference proteome</keyword>
<feature type="domain" description="Protein kinase" evidence="13">
    <location>
        <begin position="400"/>
        <end position="680"/>
    </location>
</feature>
<evidence type="ECO:0000256" key="11">
    <source>
        <dbReference type="SAM" id="Phobius"/>
    </source>
</evidence>
<feature type="transmembrane region" description="Helical" evidence="11">
    <location>
        <begin position="327"/>
        <end position="351"/>
    </location>
</feature>
<evidence type="ECO:0000313" key="14">
    <source>
        <dbReference type="EMBL" id="KAL3619301.1"/>
    </source>
</evidence>
<evidence type="ECO:0000256" key="2">
    <source>
        <dbReference type="ARBA" id="ARBA00022614"/>
    </source>
</evidence>
<dbReference type="InterPro" id="IPR013210">
    <property type="entry name" value="LRR_N_plant-typ"/>
</dbReference>
<dbReference type="EMBL" id="JAVIJP010000069">
    <property type="protein sequence ID" value="KAL3619301.1"/>
    <property type="molecule type" value="Genomic_DNA"/>
</dbReference>
<feature type="region of interest" description="Disordered" evidence="10">
    <location>
        <begin position="289"/>
        <end position="321"/>
    </location>
</feature>
<feature type="signal peptide" evidence="12">
    <location>
        <begin position="1"/>
        <end position="23"/>
    </location>
</feature>
<dbReference type="FunFam" id="3.80.10.10:FF:000275">
    <property type="entry name" value="Leucine-rich repeat receptor-like protein kinase"/>
    <property type="match status" value="1"/>
</dbReference>
<evidence type="ECO:0000256" key="5">
    <source>
        <dbReference type="ARBA" id="ARBA00022737"/>
    </source>
</evidence>
<dbReference type="Pfam" id="PF08263">
    <property type="entry name" value="LRRNT_2"/>
    <property type="match status" value="1"/>
</dbReference>
<dbReference type="PANTHER" id="PTHR46084:SF19">
    <property type="entry name" value="PROTEIN KINASE DOMAIN-CONTAINING PROTEIN"/>
    <property type="match status" value="1"/>
</dbReference>
<keyword evidence="7 11" id="KW-0472">Membrane</keyword>
<sequence length="698" mass="77490">MRYFASFLFLWFSLGFFNADCSAFPKNEVDALISFKKYIIEDPLMVFSNWNTADSNPCRWSGVSCSMATDHVLKLNISGKSLKGFISPELNKLSALQELNLNGNLFMGTIPKEIGLLKKLKVLDLGSNRLTGTVAPEIGNLSSIVKINLESNGLTGKLPLELGNLQYLVELRLDRNRLLGKLPASNGAIASNGTVSGFCRSSQLKVADFSYNFLVGNIPKCLEYLPRSSFQGNCLEIEDIKQRPATQCGRVHVGKPSPVGNRNESGTSIFRYGRPRFILPVFATLKQNSATGGGGAGPTQARSQVNPKPLPTREKSTHQANSSKPKWLLALEIVTGVMVGLIFVVALFTAARKLNRKPSNIIPWKKSSSAKEDNLTIYIDSELLKDVTRYSRQELEVACEDFSNIIGSSPDSLVYKGTVKGGPEIAVMSLCLKEEHWTGYLELYFQKEVAFLARLNHENVGKLLGYCRESDPFTRMLVFEYASNGTLYEHLHYGEACQFSWTRRMKIIVGIARGLKYLHTELDPPFTLSELSSSSIYLTDEFSPKVVDFECWKTIMSRSEKSSGTLSNEGSVCIIPNSLDERQLDIQGNTYAFGAILLEIVSGRPTYSDDKGCLVDWAKEYLELPEVMSYVVDPELKHFRYEDLKVICDVVNLCIYPSTSARTSMRDLCSMLENGIDTSVSADIRASSLAWAELALSS</sequence>
<dbReference type="InterPro" id="IPR011009">
    <property type="entry name" value="Kinase-like_dom_sf"/>
</dbReference>
<keyword evidence="6 11" id="KW-1133">Transmembrane helix</keyword>
<evidence type="ECO:0000256" key="4">
    <source>
        <dbReference type="ARBA" id="ARBA00022729"/>
    </source>
</evidence>
<evidence type="ECO:0000256" key="9">
    <source>
        <dbReference type="ARBA" id="ARBA00046288"/>
    </source>
</evidence>
<dbReference type="Pfam" id="PF00560">
    <property type="entry name" value="LRR_1"/>
    <property type="match status" value="2"/>
</dbReference>
<dbReference type="PANTHER" id="PTHR46084">
    <property type="entry name" value="PROTEIN MALE DISCOVERER 2"/>
    <property type="match status" value="1"/>
</dbReference>
<dbReference type="Gene3D" id="1.10.510.10">
    <property type="entry name" value="Transferase(Phosphotransferase) domain 1"/>
    <property type="match status" value="1"/>
</dbReference>
<dbReference type="SUPFAM" id="SSF56112">
    <property type="entry name" value="Protein kinase-like (PK-like)"/>
    <property type="match status" value="1"/>
</dbReference>
<feature type="chain" id="PRO_5044892029" description="Protein kinase domain-containing protein" evidence="12">
    <location>
        <begin position="24"/>
        <end position="698"/>
    </location>
</feature>
<dbReference type="Pfam" id="PF07714">
    <property type="entry name" value="PK_Tyr_Ser-Thr"/>
    <property type="match status" value="1"/>
</dbReference>